<dbReference type="Pfam" id="PF01527">
    <property type="entry name" value="HTH_Tnp_1"/>
    <property type="match status" value="1"/>
</dbReference>
<evidence type="ECO:0000313" key="3">
    <source>
        <dbReference type="Proteomes" id="UP001611548"/>
    </source>
</evidence>
<name>A0ABW7V0K1_9ACTN</name>
<accession>A0ABW7V0K1</accession>
<proteinExistence type="predicted"/>
<protein>
    <submittedName>
        <fullName evidence="2">Transposase</fullName>
    </submittedName>
</protein>
<feature type="coiled-coil region" evidence="1">
    <location>
        <begin position="65"/>
        <end position="92"/>
    </location>
</feature>
<dbReference type="SUPFAM" id="SSF46689">
    <property type="entry name" value="Homeodomain-like"/>
    <property type="match status" value="1"/>
</dbReference>
<evidence type="ECO:0000313" key="2">
    <source>
        <dbReference type="EMBL" id="MFI1967457.1"/>
    </source>
</evidence>
<dbReference type="InterPro" id="IPR009057">
    <property type="entry name" value="Homeodomain-like_sf"/>
</dbReference>
<keyword evidence="1" id="KW-0175">Coiled coil</keyword>
<organism evidence="2 3">
    <name type="scientific">Streptomyces pathocidini</name>
    <dbReference type="NCBI Taxonomy" id="1650571"/>
    <lineage>
        <taxon>Bacteria</taxon>
        <taxon>Bacillati</taxon>
        <taxon>Actinomycetota</taxon>
        <taxon>Actinomycetes</taxon>
        <taxon>Kitasatosporales</taxon>
        <taxon>Streptomycetaceae</taxon>
        <taxon>Streptomyces</taxon>
    </lineage>
</organism>
<reference evidence="2 3" key="1">
    <citation type="submission" date="2024-10" db="EMBL/GenBank/DDBJ databases">
        <title>The Natural Products Discovery Center: Release of the First 8490 Sequenced Strains for Exploring Actinobacteria Biosynthetic Diversity.</title>
        <authorList>
            <person name="Kalkreuter E."/>
            <person name="Kautsar S.A."/>
            <person name="Yang D."/>
            <person name="Bader C.D."/>
            <person name="Teijaro C.N."/>
            <person name="Fluegel L."/>
            <person name="Davis C.M."/>
            <person name="Simpson J.R."/>
            <person name="Lauterbach L."/>
            <person name="Steele A.D."/>
            <person name="Gui C."/>
            <person name="Meng S."/>
            <person name="Li G."/>
            <person name="Viehrig K."/>
            <person name="Ye F."/>
            <person name="Su P."/>
            <person name="Kiefer A.F."/>
            <person name="Nichols A."/>
            <person name="Cepeda A.J."/>
            <person name="Yan W."/>
            <person name="Fan B."/>
            <person name="Jiang Y."/>
            <person name="Adhikari A."/>
            <person name="Zheng C.-J."/>
            <person name="Schuster L."/>
            <person name="Cowan T.M."/>
            <person name="Smanski M.J."/>
            <person name="Chevrette M.G."/>
            <person name="De Carvalho L.P.S."/>
            <person name="Shen B."/>
        </authorList>
    </citation>
    <scope>NUCLEOTIDE SEQUENCE [LARGE SCALE GENOMIC DNA]</scope>
    <source>
        <strain evidence="2 3">NPDC020327</strain>
    </source>
</reference>
<comment type="caution">
    <text evidence="2">The sequence shown here is derived from an EMBL/GenBank/DDBJ whole genome shotgun (WGS) entry which is preliminary data.</text>
</comment>
<evidence type="ECO:0000256" key="1">
    <source>
        <dbReference type="SAM" id="Coils"/>
    </source>
</evidence>
<dbReference type="RefSeq" id="WP_079101570.1">
    <property type="nucleotide sequence ID" value="NZ_JBIRWE010000021.1"/>
</dbReference>
<dbReference type="EMBL" id="JBIRWE010000021">
    <property type="protein sequence ID" value="MFI1967457.1"/>
    <property type="molecule type" value="Genomic_DNA"/>
</dbReference>
<dbReference type="Gene3D" id="1.10.10.10">
    <property type="entry name" value="Winged helix-like DNA-binding domain superfamily/Winged helix DNA-binding domain"/>
    <property type="match status" value="1"/>
</dbReference>
<sequence length="114" mass="12923">MPAHRKYSEELVERAVRAVADRQCQTPGRRGIIREVGESMGIHPEVLRHWVKKTEAQTDLQDPLLPSEANRLHQLEQENADLRRTNEILETIVTLFAAVLKPTVSSKAGTRGQF</sequence>
<dbReference type="Proteomes" id="UP001611548">
    <property type="component" value="Unassembled WGS sequence"/>
</dbReference>
<dbReference type="InterPro" id="IPR036388">
    <property type="entry name" value="WH-like_DNA-bd_sf"/>
</dbReference>
<keyword evidence="3" id="KW-1185">Reference proteome</keyword>
<dbReference type="InterPro" id="IPR002514">
    <property type="entry name" value="Transposase_8"/>
</dbReference>
<gene>
    <name evidence="2" type="ORF">ACH429_25635</name>
</gene>